<evidence type="ECO:0000259" key="1">
    <source>
        <dbReference type="Pfam" id="PF00561"/>
    </source>
</evidence>
<dbReference type="EMBL" id="BNCO01000082">
    <property type="protein sequence ID" value="GIL66227.1"/>
    <property type="molecule type" value="Genomic_DNA"/>
</dbReference>
<organism evidence="2 3">
    <name type="scientific">Volvox africanus</name>
    <dbReference type="NCBI Taxonomy" id="51714"/>
    <lineage>
        <taxon>Eukaryota</taxon>
        <taxon>Viridiplantae</taxon>
        <taxon>Chlorophyta</taxon>
        <taxon>core chlorophytes</taxon>
        <taxon>Chlorophyceae</taxon>
        <taxon>CS clade</taxon>
        <taxon>Chlamydomonadales</taxon>
        <taxon>Volvocaceae</taxon>
        <taxon>Volvox</taxon>
    </lineage>
</organism>
<comment type="caution">
    <text evidence="2">The sequence shown here is derived from an EMBL/GenBank/DDBJ whole genome shotgun (WGS) entry which is preliminary data.</text>
</comment>
<proteinExistence type="predicted"/>
<dbReference type="InterPro" id="IPR029058">
    <property type="entry name" value="AB_hydrolase_fold"/>
</dbReference>
<dbReference type="SUPFAM" id="SSF53474">
    <property type="entry name" value="alpha/beta-Hydrolases"/>
    <property type="match status" value="1"/>
</dbReference>
<dbReference type="InterPro" id="IPR050471">
    <property type="entry name" value="AB_hydrolase"/>
</dbReference>
<sequence length="241" mass="25538">ALWPHIVFPHHSSYDLCAFAGFAASGAAWLPTVKELFSRGDKVADLEVAVFDNRGIGQSSCPSSKTQYTTDIMAADALALMDHLGWRKAHVVGHSMGAMIASRLTLQAPGRVASLTLISTTGGGKEAIPLNVRALVAGLKGAFARGRTFDPVKRAKADLAFHFSPKLLKTRDPVTGRSVRDLLVEEYVAVSKVCTRGVGPGIVEVGPLTTARVRGRKGSSLPPCRSAVYCSGYAIHELSGP</sequence>
<dbReference type="PANTHER" id="PTHR43433:SF5">
    <property type="entry name" value="AB HYDROLASE-1 DOMAIN-CONTAINING PROTEIN"/>
    <property type="match status" value="1"/>
</dbReference>
<dbReference type="Pfam" id="PF00561">
    <property type="entry name" value="Abhydrolase_1"/>
    <property type="match status" value="1"/>
</dbReference>
<reference evidence="2" key="1">
    <citation type="journal article" date="2021" name="Proc. Natl. Acad. Sci. U.S.A.">
        <title>Three genomes in the algal genus Volvox reveal the fate of a haploid sex-determining region after a transition to homothallism.</title>
        <authorList>
            <person name="Yamamoto K."/>
            <person name="Hamaji T."/>
            <person name="Kawai-Toyooka H."/>
            <person name="Matsuzaki R."/>
            <person name="Takahashi F."/>
            <person name="Nishimura Y."/>
            <person name="Kawachi M."/>
            <person name="Noguchi H."/>
            <person name="Minakuchi Y."/>
            <person name="Umen J.G."/>
            <person name="Toyoda A."/>
            <person name="Nozaki H."/>
        </authorList>
    </citation>
    <scope>NUCLEOTIDE SEQUENCE</scope>
    <source>
        <strain evidence="2">NIES-3780</strain>
    </source>
</reference>
<name>A0A8J4BQA2_9CHLO</name>
<accession>A0A8J4BQA2</accession>
<keyword evidence="3" id="KW-1185">Reference proteome</keyword>
<dbReference type="InterPro" id="IPR000073">
    <property type="entry name" value="AB_hydrolase_1"/>
</dbReference>
<evidence type="ECO:0000313" key="2">
    <source>
        <dbReference type="EMBL" id="GIL66227.1"/>
    </source>
</evidence>
<dbReference type="Proteomes" id="UP000747399">
    <property type="component" value="Unassembled WGS sequence"/>
</dbReference>
<protein>
    <recommendedName>
        <fullName evidence="1">AB hydrolase-1 domain-containing protein</fullName>
    </recommendedName>
</protein>
<dbReference type="Gene3D" id="3.40.50.1820">
    <property type="entry name" value="alpha/beta hydrolase"/>
    <property type="match status" value="1"/>
</dbReference>
<feature type="domain" description="AB hydrolase-1" evidence="1">
    <location>
        <begin position="21"/>
        <end position="120"/>
    </location>
</feature>
<evidence type="ECO:0000313" key="3">
    <source>
        <dbReference type="Proteomes" id="UP000747399"/>
    </source>
</evidence>
<gene>
    <name evidence="2" type="ORF">Vafri_19758</name>
</gene>
<dbReference type="PANTHER" id="PTHR43433">
    <property type="entry name" value="HYDROLASE, ALPHA/BETA FOLD FAMILY PROTEIN"/>
    <property type="match status" value="1"/>
</dbReference>
<feature type="non-terminal residue" evidence="2">
    <location>
        <position position="241"/>
    </location>
</feature>
<dbReference type="AlphaFoldDB" id="A0A8J4BQA2"/>